<feature type="region of interest" description="Disordered" evidence="3">
    <location>
        <begin position="149"/>
        <end position="170"/>
    </location>
</feature>
<proteinExistence type="inferred from homology"/>
<dbReference type="AlphaFoldDB" id="A0AAV9XV67"/>
<evidence type="ECO:0000259" key="4">
    <source>
        <dbReference type="Pfam" id="PF15247"/>
    </source>
</evidence>
<protein>
    <submittedName>
        <fullName evidence="5">Histone mRNA hairpin-binding</fullName>
    </submittedName>
</protein>
<dbReference type="GO" id="GO:0006398">
    <property type="term" value="P:mRNA 3'-end processing by stem-loop binding and cleavage"/>
    <property type="evidence" value="ECO:0007669"/>
    <property type="project" value="TreeGrafter"/>
</dbReference>
<dbReference type="Pfam" id="PF15247">
    <property type="entry name" value="SLBP_RNA_bind"/>
    <property type="match status" value="1"/>
</dbReference>
<reference evidence="5 6" key="1">
    <citation type="submission" date="2023-10" db="EMBL/GenBank/DDBJ databases">
        <title>Comparative genomics analysis reveals potential genetic determinants of host preference in Cryptosporidium xiaoi.</title>
        <authorList>
            <person name="Xiao L."/>
            <person name="Li J."/>
        </authorList>
    </citation>
    <scope>NUCLEOTIDE SEQUENCE [LARGE SCALE GENOMIC DNA]</scope>
    <source>
        <strain evidence="5 6">52996</strain>
    </source>
</reference>
<accession>A0AAV9XV67</accession>
<evidence type="ECO:0000313" key="5">
    <source>
        <dbReference type="EMBL" id="KAK6588100.1"/>
    </source>
</evidence>
<dbReference type="EMBL" id="JAWDEY010000035">
    <property type="protein sequence ID" value="KAK6588100.1"/>
    <property type="molecule type" value="Genomic_DNA"/>
</dbReference>
<dbReference type="PANTHER" id="PTHR17408:SF0">
    <property type="entry name" value="HISTONE RNA HAIRPIN-BINDING PROTEIN"/>
    <property type="match status" value="1"/>
</dbReference>
<evidence type="ECO:0000256" key="2">
    <source>
        <dbReference type="ARBA" id="ARBA00022884"/>
    </source>
</evidence>
<dbReference type="Gene3D" id="1.10.8.1120">
    <property type="entry name" value="Histone RNA hairpin-binding protein RNA-binding domain"/>
    <property type="match status" value="1"/>
</dbReference>
<dbReference type="Proteomes" id="UP001311799">
    <property type="component" value="Unassembled WGS sequence"/>
</dbReference>
<feature type="compositionally biased region" description="Polar residues" evidence="3">
    <location>
        <begin position="149"/>
        <end position="166"/>
    </location>
</feature>
<name>A0AAV9XV67_9CRYT</name>
<dbReference type="GO" id="GO:0003729">
    <property type="term" value="F:mRNA binding"/>
    <property type="evidence" value="ECO:0007669"/>
    <property type="project" value="InterPro"/>
</dbReference>
<comment type="similarity">
    <text evidence="1">Belongs to the SLBP family.</text>
</comment>
<evidence type="ECO:0000256" key="3">
    <source>
        <dbReference type="SAM" id="MobiDB-lite"/>
    </source>
</evidence>
<keyword evidence="2" id="KW-0694">RNA-binding</keyword>
<gene>
    <name evidence="5" type="ORF">RS030_7971</name>
</gene>
<dbReference type="GO" id="GO:0051028">
    <property type="term" value="P:mRNA transport"/>
    <property type="evidence" value="ECO:0007669"/>
    <property type="project" value="TreeGrafter"/>
</dbReference>
<feature type="compositionally biased region" description="Basic and acidic residues" evidence="3">
    <location>
        <begin position="67"/>
        <end position="83"/>
    </location>
</feature>
<organism evidence="5 6">
    <name type="scientific">Cryptosporidium xiaoi</name>
    <dbReference type="NCBI Taxonomy" id="659607"/>
    <lineage>
        <taxon>Eukaryota</taxon>
        <taxon>Sar</taxon>
        <taxon>Alveolata</taxon>
        <taxon>Apicomplexa</taxon>
        <taxon>Conoidasida</taxon>
        <taxon>Coccidia</taxon>
        <taxon>Eucoccidiorida</taxon>
        <taxon>Eimeriorina</taxon>
        <taxon>Cryptosporidiidae</taxon>
        <taxon>Cryptosporidium</taxon>
    </lineage>
</organism>
<sequence length="367" mass="41506">MVENNKGNSIVSKSIWGAVRWADLSISDASNSWLCTQSDAKNESKSLGLTSLLQRSTKLNDSLSEPLDIKGNKNGECRDTESKGMLRGFLRRNSVVKRETKQEVKLKITTNNNDTDVRESCEEVESVQELGSLGFKFGGEPSIIVGSPQEGTNSTNGLIQGPNLTSPKIIDVPTENIPINHNKKRNKDYLEDFCIHNENNKNTYRIGCENNYKKVKHSKVNEVHETKRLSIPTKDKVKAQAEASNFKRVVSSQQNTPKKTATKTSKISDSIQDVKIEKDGVPTENDSNVDWNKRISSRLFQIAIGKGTKAYQNYLKIKPRKEDRDQNDPQTPNAHMRCPQKQFVSRLNHWRKALHKYDDLDINITHI</sequence>
<dbReference type="InterPro" id="IPR026502">
    <property type="entry name" value="SLBP1/SLBP2"/>
</dbReference>
<dbReference type="InterPro" id="IPR038294">
    <property type="entry name" value="SLBP_RNA_bind_sf"/>
</dbReference>
<keyword evidence="6" id="KW-1185">Reference proteome</keyword>
<dbReference type="InterPro" id="IPR029344">
    <property type="entry name" value="SLBP_RNA_bind"/>
</dbReference>
<dbReference type="PANTHER" id="PTHR17408">
    <property type="entry name" value="HISTONE RNA HAIRPIN-BINDING PROTEIN"/>
    <property type="match status" value="1"/>
</dbReference>
<evidence type="ECO:0000256" key="1">
    <source>
        <dbReference type="ARBA" id="ARBA00006151"/>
    </source>
</evidence>
<dbReference type="GO" id="GO:0071207">
    <property type="term" value="F:histone pre-mRNA stem-loop binding"/>
    <property type="evidence" value="ECO:0007669"/>
    <property type="project" value="TreeGrafter"/>
</dbReference>
<feature type="region of interest" description="Disordered" evidence="3">
    <location>
        <begin position="64"/>
        <end position="83"/>
    </location>
</feature>
<evidence type="ECO:0000313" key="6">
    <source>
        <dbReference type="Proteomes" id="UP001311799"/>
    </source>
</evidence>
<dbReference type="GO" id="GO:0071204">
    <property type="term" value="C:histone pre-mRNA 3'end processing complex"/>
    <property type="evidence" value="ECO:0007669"/>
    <property type="project" value="TreeGrafter"/>
</dbReference>
<dbReference type="GO" id="GO:0005737">
    <property type="term" value="C:cytoplasm"/>
    <property type="evidence" value="ECO:0007669"/>
    <property type="project" value="TreeGrafter"/>
</dbReference>
<comment type="caution">
    <text evidence="5">The sequence shown here is derived from an EMBL/GenBank/DDBJ whole genome shotgun (WGS) entry which is preliminary data.</text>
</comment>
<feature type="domain" description="Histone RNA hairpin-binding protein RNA-binding" evidence="4">
    <location>
        <begin position="292"/>
        <end position="359"/>
    </location>
</feature>